<keyword evidence="2" id="KW-1185">Reference proteome</keyword>
<accession>A0A7W3TT16</accession>
<gene>
    <name evidence="1" type="ORF">H5S40_08330</name>
</gene>
<dbReference type="AlphaFoldDB" id="A0A7W3TT16"/>
<protein>
    <submittedName>
        <fullName evidence="1">Uncharacterized protein</fullName>
    </submittedName>
</protein>
<proteinExistence type="predicted"/>
<dbReference type="Pfam" id="PF22398">
    <property type="entry name" value="DUF6978"/>
    <property type="match status" value="1"/>
</dbReference>
<dbReference type="EMBL" id="JACIVC010000064">
    <property type="protein sequence ID" value="MBB1070158.1"/>
    <property type="molecule type" value="Genomic_DNA"/>
</dbReference>
<evidence type="ECO:0000313" key="1">
    <source>
        <dbReference type="EMBL" id="MBB1070158.1"/>
    </source>
</evidence>
<sequence>MSGQFSNIAYKMHVYRGNIGYKYSVHLRFTDNNVHLIRLCINGSRHHNEDGTIVGKNHLHIYKYHDSHIEDYAYDLNHLPFDNSDELDAAVEKFINYANIKGKEE</sequence>
<reference evidence="1 2" key="1">
    <citation type="submission" date="2020-07" db="EMBL/GenBank/DDBJ databases">
        <title>Description of Limosilactobacillus balticus sp. nov., Limosilactobacillus agrestis sp. nov., Limosilactobacillus albertensis sp. nov., Limosilactobacillus rudii sp. nov., Limosilactobacillus fastidiosus sp. nov., five novel Limosilactobacillus species isolated from the vertebrate gastrointestinal tract, and proposal of 6 subspecies of Limosilactobacillus reuteri adapted to the gastrointestinal tract of specific vertebrate hosts.</title>
        <authorList>
            <person name="Li F."/>
            <person name="Cheng C."/>
            <person name="Zheng J."/>
            <person name="Quevedo R.M."/>
            <person name="Li J."/>
            <person name="Roos S."/>
            <person name="Gaenzle M.G."/>
            <person name="Walter J."/>
        </authorList>
    </citation>
    <scope>NUCLEOTIDE SEQUENCE [LARGE SCALE GENOMIC DNA]</scope>
    <source>
        <strain evidence="1 2">RRLNB_1_1</strain>
    </source>
</reference>
<evidence type="ECO:0000313" key="2">
    <source>
        <dbReference type="Proteomes" id="UP000518316"/>
    </source>
</evidence>
<name>A0A7W3TT16_9LACO</name>
<dbReference type="InterPro" id="IPR053916">
    <property type="entry name" value="DUF6978"/>
</dbReference>
<dbReference type="Proteomes" id="UP000518316">
    <property type="component" value="Unassembled WGS sequence"/>
</dbReference>
<comment type="caution">
    <text evidence="1">The sequence shown here is derived from an EMBL/GenBank/DDBJ whole genome shotgun (WGS) entry which is preliminary data.</text>
</comment>
<organism evidence="1 2">
    <name type="scientific">Limosilactobacillus albertensis</name>
    <dbReference type="NCBI Taxonomy" id="2759752"/>
    <lineage>
        <taxon>Bacteria</taxon>
        <taxon>Bacillati</taxon>
        <taxon>Bacillota</taxon>
        <taxon>Bacilli</taxon>
        <taxon>Lactobacillales</taxon>
        <taxon>Lactobacillaceae</taxon>
        <taxon>Limosilactobacillus</taxon>
    </lineage>
</organism>